<evidence type="ECO:0000256" key="1">
    <source>
        <dbReference type="ARBA" id="ARBA00000900"/>
    </source>
</evidence>
<dbReference type="eggNOG" id="ENOG502QVJF">
    <property type="taxonomic scope" value="Eukaryota"/>
</dbReference>
<dbReference type="CDD" id="cd16655">
    <property type="entry name" value="RING-Ubox_WDSUB1-like"/>
    <property type="match status" value="1"/>
</dbReference>
<evidence type="ECO:0000259" key="10">
    <source>
        <dbReference type="PROSITE" id="PS51698"/>
    </source>
</evidence>
<dbReference type="Pfam" id="PF04564">
    <property type="entry name" value="U-box"/>
    <property type="match status" value="1"/>
</dbReference>
<dbReference type="InParanoid" id="A0A059D591"/>
<dbReference type="Gene3D" id="1.10.510.10">
    <property type="entry name" value="Transferase(Phosphotransferase) domain 1"/>
    <property type="match status" value="1"/>
</dbReference>
<dbReference type="CDD" id="cd01989">
    <property type="entry name" value="USP_STK_Ubox_N"/>
    <property type="match status" value="1"/>
</dbReference>
<dbReference type="InterPro" id="IPR001245">
    <property type="entry name" value="Ser-Thr/Tyr_kinase_cat_dom"/>
</dbReference>
<proteinExistence type="predicted"/>
<dbReference type="InterPro" id="IPR008271">
    <property type="entry name" value="Ser/Thr_kinase_AS"/>
</dbReference>
<dbReference type="SMART" id="SM00504">
    <property type="entry name" value="Ubox"/>
    <property type="match status" value="1"/>
</dbReference>
<dbReference type="SUPFAM" id="SSF56112">
    <property type="entry name" value="Protein kinase-like (PK-like)"/>
    <property type="match status" value="1"/>
</dbReference>
<dbReference type="Gene3D" id="3.40.50.620">
    <property type="entry name" value="HUPs"/>
    <property type="match status" value="1"/>
</dbReference>
<evidence type="ECO:0000313" key="11">
    <source>
        <dbReference type="EMBL" id="KCW85576.1"/>
    </source>
</evidence>
<reference evidence="11" key="1">
    <citation type="submission" date="2013-07" db="EMBL/GenBank/DDBJ databases">
        <title>The genome of Eucalyptus grandis.</title>
        <authorList>
            <person name="Schmutz J."/>
            <person name="Hayes R."/>
            <person name="Myburg A."/>
            <person name="Tuskan G."/>
            <person name="Grattapaglia D."/>
            <person name="Rokhsar D.S."/>
        </authorList>
    </citation>
    <scope>NUCLEOTIDE SEQUENCE</scope>
    <source>
        <tissue evidence="11">Leaf extractions</tissue>
    </source>
</reference>
<dbReference type="Gene3D" id="3.30.40.10">
    <property type="entry name" value="Zinc/RING finger domain, C3HC4 (zinc finger)"/>
    <property type="match status" value="1"/>
</dbReference>
<dbReference type="InterPro" id="IPR051348">
    <property type="entry name" value="U-box_ubiquitin_ligases"/>
</dbReference>
<evidence type="ECO:0000256" key="3">
    <source>
        <dbReference type="ARBA" id="ARBA00004906"/>
    </source>
</evidence>
<dbReference type="SUPFAM" id="SSF57850">
    <property type="entry name" value="RING/U-box"/>
    <property type="match status" value="1"/>
</dbReference>
<dbReference type="Gramene" id="KCW85576">
    <property type="protein sequence ID" value="KCW85576"/>
    <property type="gene ID" value="EUGRSUZ_B02373"/>
</dbReference>
<dbReference type="Gene3D" id="3.30.200.20">
    <property type="entry name" value="Phosphorylase Kinase, domain 1"/>
    <property type="match status" value="1"/>
</dbReference>
<dbReference type="GO" id="GO:0061630">
    <property type="term" value="F:ubiquitin protein ligase activity"/>
    <property type="evidence" value="ECO:0007669"/>
    <property type="project" value="UniProtKB-EC"/>
</dbReference>
<dbReference type="PANTHER" id="PTHR45647:SF43">
    <property type="entry name" value="OS10G0100500 PROTEIN"/>
    <property type="match status" value="1"/>
</dbReference>
<dbReference type="SUPFAM" id="SSF52402">
    <property type="entry name" value="Adenine nucleotide alpha hydrolases-like"/>
    <property type="match status" value="1"/>
</dbReference>
<evidence type="ECO:0000256" key="7">
    <source>
        <dbReference type="SAM" id="Coils"/>
    </source>
</evidence>
<dbReference type="InterPro" id="IPR014729">
    <property type="entry name" value="Rossmann-like_a/b/a_fold"/>
</dbReference>
<feature type="domain" description="Protein kinase" evidence="9">
    <location>
        <begin position="503"/>
        <end position="781"/>
    </location>
</feature>
<evidence type="ECO:0000256" key="6">
    <source>
        <dbReference type="ARBA" id="ARBA00022786"/>
    </source>
</evidence>
<dbReference type="EC" id="2.3.2.27" evidence="4"/>
<evidence type="ECO:0000256" key="5">
    <source>
        <dbReference type="ARBA" id="ARBA00022679"/>
    </source>
</evidence>
<accession>A0A059D591</accession>
<dbReference type="InterPro" id="IPR003613">
    <property type="entry name" value="Ubox_domain"/>
</dbReference>
<evidence type="ECO:0000256" key="2">
    <source>
        <dbReference type="ARBA" id="ARBA00003861"/>
    </source>
</evidence>
<organism evidence="11">
    <name type="scientific">Eucalyptus grandis</name>
    <name type="common">Flooded gum</name>
    <dbReference type="NCBI Taxonomy" id="71139"/>
    <lineage>
        <taxon>Eukaryota</taxon>
        <taxon>Viridiplantae</taxon>
        <taxon>Streptophyta</taxon>
        <taxon>Embryophyta</taxon>
        <taxon>Tracheophyta</taxon>
        <taxon>Spermatophyta</taxon>
        <taxon>Magnoliopsida</taxon>
        <taxon>eudicotyledons</taxon>
        <taxon>Gunneridae</taxon>
        <taxon>Pentapetalae</taxon>
        <taxon>rosids</taxon>
        <taxon>malvids</taxon>
        <taxon>Myrtales</taxon>
        <taxon>Myrtaceae</taxon>
        <taxon>Myrtoideae</taxon>
        <taxon>Eucalypteae</taxon>
        <taxon>Eucalyptus</taxon>
    </lineage>
</organism>
<dbReference type="EMBL" id="KK198754">
    <property type="protein sequence ID" value="KCW85576.1"/>
    <property type="molecule type" value="Genomic_DNA"/>
</dbReference>
<dbReference type="GO" id="GO:0005524">
    <property type="term" value="F:ATP binding"/>
    <property type="evidence" value="ECO:0007669"/>
    <property type="project" value="InterPro"/>
</dbReference>
<sequence length="847" mass="94973">MELLTPCQHPHDLSRDRLTLLSSPDSLRRALEQLSNTSRSSSLEMAAAPERVYVAVGKSAEKARDLILWSLRRFAGAEICIFHVHQPSPLIPTLLGKLPASRASVEVVAAYRREEREQTDKLLQQYLAICSTTSEVRATVLSTEAGQVQKGIVEMVIKYGIRRLVMGAVPENCIKVKKSSSKANYAAKNAPGFCEISFVNKGRRIWTRDANGGPVPLDSLSQPQTSARVISCEPLQESSRLSVLIIPESRWSTSSSSGSCSKVIDWLHDESVSPREALTSSPSRSRHSGSLFSSKSTSGCSGRIHSEIRVSLDSDARGNEEFLYSQFHELRIQAETMKEAALQESMKREKLEAHTLKVISKVKVRESAYKHEARLRNQAEEALKTAAQKQEKLLEEREEIVRKLQKTMRNVTLLESRAQEASRRHDVAAGDLREIEASIATLRQEKQQIQRHKGEAVGWLERWKGHGRAGASRCVGFVGRLNEDMPGVAEFSLSEVQSATCDFSESFKIGQSGYGCVYKGEMLGRTVAIKKLHPHNMQGQFEFQREVQALSKLQHPHLVTLLGSCPESWSLVYEYLPNGSLQDYLFRKGNSSSLLWDARVRIIAEISTALCFLHSSKPERIVHGDLKPENVLLDSDLSCKICDFGISRLVVEDTLRCPSFRRITEPKRAFPYTDPEFYRDGNLTPKSDVYSFGLIILQLLTGEPPTGLVREVHKAKSSNKLESVLDQSAGQWPSSVALRLVDLGLQCCDSNGRNRPKLTPAFVRELEQLHTSEERPVPPFYLCPILQEIMHDPQIAADGFTYEGEAMREWLDNDHDTSPMTNLKLSHLHLTPNHALRSAIQEWLCYP</sequence>
<dbReference type="AlphaFoldDB" id="A0A059D591"/>
<feature type="domain" description="U-box" evidence="10">
    <location>
        <begin position="776"/>
        <end position="847"/>
    </location>
</feature>
<dbReference type="UniPathway" id="UPA00143"/>
<evidence type="ECO:0000256" key="4">
    <source>
        <dbReference type="ARBA" id="ARBA00012483"/>
    </source>
</evidence>
<comment type="function">
    <text evidence="2">Functions as an E3 ubiquitin ligase.</text>
</comment>
<dbReference type="GO" id="GO:0016567">
    <property type="term" value="P:protein ubiquitination"/>
    <property type="evidence" value="ECO:0007669"/>
    <property type="project" value="UniProtKB-UniPathway"/>
</dbReference>
<dbReference type="OMA" id="APSFCEI"/>
<keyword evidence="6" id="KW-0833">Ubl conjugation pathway</keyword>
<dbReference type="InterPro" id="IPR013083">
    <property type="entry name" value="Znf_RING/FYVE/PHD"/>
</dbReference>
<feature type="compositionally biased region" description="Low complexity" evidence="8">
    <location>
        <begin position="280"/>
        <end position="301"/>
    </location>
</feature>
<dbReference type="Pfam" id="PF07714">
    <property type="entry name" value="PK_Tyr_Ser-Thr"/>
    <property type="match status" value="1"/>
</dbReference>
<gene>
    <name evidence="11" type="ORF">EUGRSUZ_B02373</name>
</gene>
<dbReference type="PROSITE" id="PS51698">
    <property type="entry name" value="U_BOX"/>
    <property type="match status" value="1"/>
</dbReference>
<dbReference type="InterPro" id="IPR000719">
    <property type="entry name" value="Prot_kinase_dom"/>
</dbReference>
<keyword evidence="7" id="KW-0175">Coiled coil</keyword>
<feature type="region of interest" description="Disordered" evidence="8">
    <location>
        <begin position="274"/>
        <end position="301"/>
    </location>
</feature>
<dbReference type="PROSITE" id="PS50011">
    <property type="entry name" value="PROTEIN_KINASE_DOM"/>
    <property type="match status" value="1"/>
</dbReference>
<feature type="coiled-coil region" evidence="7">
    <location>
        <begin position="372"/>
        <end position="455"/>
    </location>
</feature>
<dbReference type="SMART" id="SM00220">
    <property type="entry name" value="S_TKc"/>
    <property type="match status" value="1"/>
</dbReference>
<dbReference type="PROSITE" id="PS00108">
    <property type="entry name" value="PROTEIN_KINASE_ST"/>
    <property type="match status" value="1"/>
</dbReference>
<dbReference type="PANTHER" id="PTHR45647">
    <property type="entry name" value="OS02G0152300 PROTEIN"/>
    <property type="match status" value="1"/>
</dbReference>
<dbReference type="STRING" id="71139.A0A059D591"/>
<evidence type="ECO:0000256" key="8">
    <source>
        <dbReference type="SAM" id="MobiDB-lite"/>
    </source>
</evidence>
<comment type="pathway">
    <text evidence="3">Protein modification; protein ubiquitination.</text>
</comment>
<comment type="catalytic activity">
    <reaction evidence="1">
        <text>S-ubiquitinyl-[E2 ubiquitin-conjugating enzyme]-L-cysteine + [acceptor protein]-L-lysine = [E2 ubiquitin-conjugating enzyme]-L-cysteine + N(6)-ubiquitinyl-[acceptor protein]-L-lysine.</text>
        <dbReference type="EC" id="2.3.2.27"/>
    </reaction>
</comment>
<dbReference type="InterPro" id="IPR011009">
    <property type="entry name" value="Kinase-like_dom_sf"/>
</dbReference>
<protein>
    <recommendedName>
        <fullName evidence="4">RING-type E3 ubiquitin transferase</fullName>
        <ecNumber evidence="4">2.3.2.27</ecNumber>
    </recommendedName>
</protein>
<name>A0A059D591_EUCGR</name>
<evidence type="ECO:0000259" key="9">
    <source>
        <dbReference type="PROSITE" id="PS50011"/>
    </source>
</evidence>
<dbReference type="GO" id="GO:0004672">
    <property type="term" value="F:protein kinase activity"/>
    <property type="evidence" value="ECO:0007669"/>
    <property type="project" value="InterPro"/>
</dbReference>
<keyword evidence="5" id="KW-0808">Transferase</keyword>